<proteinExistence type="predicted"/>
<evidence type="ECO:0000313" key="5">
    <source>
        <dbReference type="Proteomes" id="UP000295756"/>
    </source>
</evidence>
<dbReference type="Pfam" id="PF01381">
    <property type="entry name" value="HTH_3"/>
    <property type="match status" value="1"/>
</dbReference>
<dbReference type="Proteomes" id="UP000295756">
    <property type="component" value="Chromosome"/>
</dbReference>
<name>A0ABX5SL07_9LACO</name>
<keyword evidence="2" id="KW-0812">Transmembrane</keyword>
<reference evidence="4 5" key="1">
    <citation type="submission" date="2019-03" db="EMBL/GenBank/DDBJ databases">
        <title>Complete Genome Sequence of Leuconostoc kimchii strain NKJ218 Isolated from Homemade Kimchi.</title>
        <authorList>
            <person name="Jung J.Y."/>
            <person name="Jin H.M."/>
            <person name="Jung J.-W."/>
            <person name="Lee S.-Y."/>
            <person name="Ryu B.-G."/>
            <person name="Han S.-S."/>
            <person name="Kang H.K."/>
            <person name="Choi H.W."/>
            <person name="Chung E.J."/>
            <person name="Choi K.-M."/>
        </authorList>
    </citation>
    <scope>NUCLEOTIDE SEQUENCE [LARGE SCALE GENOMIC DNA]</scope>
    <source>
        <strain evidence="4 5">NKJ218</strain>
    </source>
</reference>
<keyword evidence="2" id="KW-1133">Transmembrane helix</keyword>
<dbReference type="Gene3D" id="1.10.260.40">
    <property type="entry name" value="lambda repressor-like DNA-binding domains"/>
    <property type="match status" value="1"/>
</dbReference>
<dbReference type="CDD" id="cd00093">
    <property type="entry name" value="HTH_XRE"/>
    <property type="match status" value="1"/>
</dbReference>
<dbReference type="SUPFAM" id="SSF47413">
    <property type="entry name" value="lambda repressor-like DNA-binding domains"/>
    <property type="match status" value="1"/>
</dbReference>
<dbReference type="InterPro" id="IPR010982">
    <property type="entry name" value="Lambda_DNA-bd_dom_sf"/>
</dbReference>
<dbReference type="SMART" id="SM00530">
    <property type="entry name" value="HTH_XRE"/>
    <property type="match status" value="1"/>
</dbReference>
<feature type="domain" description="HTH cro/C1-type" evidence="3">
    <location>
        <begin position="7"/>
        <end position="61"/>
    </location>
</feature>
<organism evidence="4 5">
    <name type="scientific">Leuconostoc kimchii</name>
    <dbReference type="NCBI Taxonomy" id="136609"/>
    <lineage>
        <taxon>Bacteria</taxon>
        <taxon>Bacillati</taxon>
        <taxon>Bacillota</taxon>
        <taxon>Bacilli</taxon>
        <taxon>Lactobacillales</taxon>
        <taxon>Lactobacillaceae</taxon>
        <taxon>Leuconostoc</taxon>
    </lineage>
</organism>
<evidence type="ECO:0000259" key="3">
    <source>
        <dbReference type="PROSITE" id="PS50943"/>
    </source>
</evidence>
<feature type="transmembrane region" description="Helical" evidence="2">
    <location>
        <begin position="94"/>
        <end position="114"/>
    </location>
</feature>
<dbReference type="InterPro" id="IPR001387">
    <property type="entry name" value="Cro/C1-type_HTH"/>
</dbReference>
<evidence type="ECO:0000256" key="1">
    <source>
        <dbReference type="ARBA" id="ARBA00023125"/>
    </source>
</evidence>
<evidence type="ECO:0000313" key="4">
    <source>
        <dbReference type="EMBL" id="QBR46850.1"/>
    </source>
</evidence>
<sequence length="254" mass="28843">MSFEQDIKNLRLDKKMTQQELADIIHVSRQTISAWENGKNYPGLDVLRELSNLFVVSFEKIIFGEESMTEKQKSIADTIDRDVALKARYKKATIGLVSIVVLLLLWVVMLTIGYQKGIDKIDRFNPFLQYTVGYTKMPSQQLVNPNNPKNGGYWTRWFSDNDMGTEWTKLTLTTGLNPGIKDPYVMVYHKGSYVKIARIVPGSSVNKVMKSNVSAITRLAYSKNHDNLSLNMSTTGALKNKSHFNKAIQELVVE</sequence>
<gene>
    <name evidence="4" type="ORF">EW139_01385</name>
</gene>
<dbReference type="PANTHER" id="PTHR46558:SF15">
    <property type="entry name" value="HELIX-TURN-HELIX DOMAIN PROTEIN"/>
    <property type="match status" value="1"/>
</dbReference>
<dbReference type="PROSITE" id="PS50943">
    <property type="entry name" value="HTH_CROC1"/>
    <property type="match status" value="1"/>
</dbReference>
<dbReference type="PANTHER" id="PTHR46558">
    <property type="entry name" value="TRACRIPTIONAL REGULATORY PROTEIN-RELATED-RELATED"/>
    <property type="match status" value="1"/>
</dbReference>
<keyword evidence="1" id="KW-0238">DNA-binding</keyword>
<evidence type="ECO:0000256" key="2">
    <source>
        <dbReference type="SAM" id="Phobius"/>
    </source>
</evidence>
<protein>
    <submittedName>
        <fullName evidence="4">XRE family transcriptional regulator</fullName>
    </submittedName>
</protein>
<keyword evidence="2" id="KW-0472">Membrane</keyword>
<keyword evidence="5" id="KW-1185">Reference proteome</keyword>
<accession>A0ABX5SL07</accession>
<dbReference type="EMBL" id="CP037939">
    <property type="protein sequence ID" value="QBR46850.1"/>
    <property type="molecule type" value="Genomic_DNA"/>
</dbReference>
<dbReference type="RefSeq" id="WP_013975358.1">
    <property type="nucleotide sequence ID" value="NZ_CP037939.1"/>
</dbReference>